<name>X1D419_9ZZZZ</name>
<evidence type="ECO:0000256" key="1">
    <source>
        <dbReference type="SAM" id="Phobius"/>
    </source>
</evidence>
<keyword evidence="1" id="KW-0472">Membrane</keyword>
<gene>
    <name evidence="2" type="ORF">S01H4_54767</name>
</gene>
<organism evidence="2">
    <name type="scientific">marine sediment metagenome</name>
    <dbReference type="NCBI Taxonomy" id="412755"/>
    <lineage>
        <taxon>unclassified sequences</taxon>
        <taxon>metagenomes</taxon>
        <taxon>ecological metagenomes</taxon>
    </lineage>
</organism>
<evidence type="ECO:0000313" key="2">
    <source>
        <dbReference type="EMBL" id="GAH15461.1"/>
    </source>
</evidence>
<reference evidence="2" key="1">
    <citation type="journal article" date="2014" name="Front. Microbiol.">
        <title>High frequency of phylogenetically diverse reductive dehalogenase-homologous genes in deep subseafloor sedimentary metagenomes.</title>
        <authorList>
            <person name="Kawai M."/>
            <person name="Futagami T."/>
            <person name="Toyoda A."/>
            <person name="Takaki Y."/>
            <person name="Nishi S."/>
            <person name="Hori S."/>
            <person name="Arai W."/>
            <person name="Tsubouchi T."/>
            <person name="Morono Y."/>
            <person name="Uchiyama I."/>
            <person name="Ito T."/>
            <person name="Fujiyama A."/>
            <person name="Inagaki F."/>
            <person name="Takami H."/>
        </authorList>
    </citation>
    <scope>NUCLEOTIDE SEQUENCE</scope>
    <source>
        <strain evidence="2">Expedition CK06-06</strain>
    </source>
</reference>
<dbReference type="AlphaFoldDB" id="X1D419"/>
<feature type="non-terminal residue" evidence="2">
    <location>
        <position position="1"/>
    </location>
</feature>
<accession>X1D419</accession>
<comment type="caution">
    <text evidence="2">The sequence shown here is derived from an EMBL/GenBank/DDBJ whole genome shotgun (WGS) entry which is preliminary data.</text>
</comment>
<proteinExistence type="predicted"/>
<keyword evidence="1" id="KW-0812">Transmembrane</keyword>
<feature type="transmembrane region" description="Helical" evidence="1">
    <location>
        <begin position="12"/>
        <end position="32"/>
    </location>
</feature>
<sequence>GAVGLVFIHENYRALLVIPLLLIGYIMPALVLRSMYRKQSEEDAS</sequence>
<protein>
    <submittedName>
        <fullName evidence="2">Uncharacterized protein</fullName>
    </submittedName>
</protein>
<keyword evidence="1" id="KW-1133">Transmembrane helix</keyword>
<dbReference type="EMBL" id="BART01031539">
    <property type="protein sequence ID" value="GAH15461.1"/>
    <property type="molecule type" value="Genomic_DNA"/>
</dbReference>